<dbReference type="OrthoDB" id="9805628at2"/>
<evidence type="ECO:0000256" key="1">
    <source>
        <dbReference type="ARBA" id="ARBA00001933"/>
    </source>
</evidence>
<keyword evidence="5" id="KW-0289">Folate biosynthesis</keyword>
<dbReference type="GO" id="GO:0046656">
    <property type="term" value="P:folic acid biosynthetic process"/>
    <property type="evidence" value="ECO:0007669"/>
    <property type="project" value="UniProtKB-KW"/>
</dbReference>
<evidence type="ECO:0000313" key="11">
    <source>
        <dbReference type="EMBL" id="RUO77616.1"/>
    </source>
</evidence>
<evidence type="ECO:0000256" key="7">
    <source>
        <dbReference type="ARBA" id="ARBA00035633"/>
    </source>
</evidence>
<dbReference type="SUPFAM" id="SSF56752">
    <property type="entry name" value="D-aminoacid aminotransferase-like PLP-dependent enzymes"/>
    <property type="match status" value="1"/>
</dbReference>
<dbReference type="InterPro" id="IPR043132">
    <property type="entry name" value="BCAT-like_C"/>
</dbReference>
<dbReference type="EMBL" id="PIQF01000001">
    <property type="protein sequence ID" value="RUO77616.1"/>
    <property type="molecule type" value="Genomic_DNA"/>
</dbReference>
<keyword evidence="4" id="KW-0663">Pyridoxal phosphate</keyword>
<dbReference type="GO" id="GO:0008153">
    <property type="term" value="P:4-aminobenzoate biosynthetic process"/>
    <property type="evidence" value="ECO:0007669"/>
    <property type="project" value="UniProtKB-UniRule"/>
</dbReference>
<dbReference type="InterPro" id="IPR036038">
    <property type="entry name" value="Aminotransferase-like"/>
</dbReference>
<dbReference type="InterPro" id="IPR001544">
    <property type="entry name" value="Aminotrans_IV"/>
</dbReference>
<keyword evidence="6 11" id="KW-0456">Lyase</keyword>
<dbReference type="Proteomes" id="UP000287908">
    <property type="component" value="Unassembled WGS sequence"/>
</dbReference>
<evidence type="ECO:0000256" key="5">
    <source>
        <dbReference type="ARBA" id="ARBA00022909"/>
    </source>
</evidence>
<comment type="subunit">
    <text evidence="3">Homodimer.</text>
</comment>
<dbReference type="NCBIfam" id="TIGR03461">
    <property type="entry name" value="pabC_Proteo"/>
    <property type="match status" value="1"/>
</dbReference>
<evidence type="ECO:0000256" key="9">
    <source>
        <dbReference type="ARBA" id="ARBA00049529"/>
    </source>
</evidence>
<dbReference type="RefSeq" id="WP_126783887.1">
    <property type="nucleotide sequence ID" value="NZ_PIQF01000001.1"/>
</dbReference>
<evidence type="ECO:0000256" key="8">
    <source>
        <dbReference type="ARBA" id="ARBA00035676"/>
    </source>
</evidence>
<sequence length="260" mass="28879">MSTKYWANGEQQADGLDRGLQFGDGHFTTVRVNQGKPLWWEYHIQRLAHANKQLLLPTFDRDQVEQYIQQAVVGDESCAVKIIVTRGTGGRGYTAPAAANPCIYLVKSPLPKIETSLQNVVTAEIQLGQQPRLAGLKTLNRLEQVLLASERQQREVDDLLVLDQQNSIIEACQGNLFWQTNKGWFTPKLEKCGVDGVARQVILANQWLGSVTQSEFTIADIEAAETVFVCNSLRGAVPIKRLNGKVLNTSLPLQLNALIE</sequence>
<dbReference type="EC" id="4.1.3.38" evidence="8 10"/>
<evidence type="ECO:0000256" key="3">
    <source>
        <dbReference type="ARBA" id="ARBA00011738"/>
    </source>
</evidence>
<comment type="caution">
    <text evidence="11">The sequence shown here is derived from an EMBL/GenBank/DDBJ whole genome shotgun (WGS) entry which is preliminary data.</text>
</comment>
<dbReference type="Gene3D" id="3.30.470.10">
    <property type="match status" value="1"/>
</dbReference>
<comment type="catalytic activity">
    <reaction evidence="9">
        <text>4-amino-4-deoxychorismate = 4-aminobenzoate + pyruvate + H(+)</text>
        <dbReference type="Rhea" id="RHEA:16201"/>
        <dbReference type="ChEBI" id="CHEBI:15361"/>
        <dbReference type="ChEBI" id="CHEBI:15378"/>
        <dbReference type="ChEBI" id="CHEBI:17836"/>
        <dbReference type="ChEBI" id="CHEBI:58406"/>
        <dbReference type="EC" id="4.1.3.38"/>
    </reaction>
</comment>
<comment type="similarity">
    <text evidence="2">Belongs to the class-IV pyridoxal-phosphate-dependent aminotransferase family.</text>
</comment>
<dbReference type="GO" id="GO:0008696">
    <property type="term" value="F:4-amino-4-deoxychorismate lyase activity"/>
    <property type="evidence" value="ECO:0007669"/>
    <property type="project" value="UniProtKB-UniRule"/>
</dbReference>
<dbReference type="InterPro" id="IPR050571">
    <property type="entry name" value="Class-IV_PLP-Dep_Aminotrnsfr"/>
</dbReference>
<comment type="cofactor">
    <cofactor evidence="1">
        <name>pyridoxal 5'-phosphate</name>
        <dbReference type="ChEBI" id="CHEBI:597326"/>
    </cofactor>
</comment>
<accession>A0A432ZHZ5</accession>
<comment type="pathway">
    <text evidence="7">Cofactor biosynthesis; tetrahydrofolate biosynthesis; 4-aminobenzoate from chorismate: step 2/2.</text>
</comment>
<dbReference type="GO" id="GO:0005829">
    <property type="term" value="C:cytosol"/>
    <property type="evidence" value="ECO:0007669"/>
    <property type="project" value="TreeGrafter"/>
</dbReference>
<protein>
    <recommendedName>
        <fullName evidence="8 10">Aminodeoxychorismate lyase</fullName>
        <ecNumber evidence="8 10">4.1.3.38</ecNumber>
    </recommendedName>
</protein>
<dbReference type="AlphaFoldDB" id="A0A432ZHZ5"/>
<gene>
    <name evidence="11" type="primary">pabC</name>
    <name evidence="11" type="ORF">CWI81_03825</name>
</gene>
<dbReference type="Gene3D" id="3.20.10.10">
    <property type="entry name" value="D-amino Acid Aminotransferase, subunit A, domain 2"/>
    <property type="match status" value="1"/>
</dbReference>
<dbReference type="PANTHER" id="PTHR42743:SF2">
    <property type="entry name" value="AMINODEOXYCHORISMATE LYASE"/>
    <property type="match status" value="1"/>
</dbReference>
<dbReference type="Pfam" id="PF01063">
    <property type="entry name" value="Aminotran_4"/>
    <property type="match status" value="1"/>
</dbReference>
<evidence type="ECO:0000256" key="2">
    <source>
        <dbReference type="ARBA" id="ARBA00009320"/>
    </source>
</evidence>
<evidence type="ECO:0000313" key="12">
    <source>
        <dbReference type="Proteomes" id="UP000287908"/>
    </source>
</evidence>
<proteinExistence type="inferred from homology"/>
<reference evidence="11 12" key="1">
    <citation type="journal article" date="2011" name="Front. Microbiol.">
        <title>Genomic signatures of strain selection and enhancement in Bacillus atrophaeus var. globigii, a historical biowarfare simulant.</title>
        <authorList>
            <person name="Gibbons H.S."/>
            <person name="Broomall S.M."/>
            <person name="McNew L.A."/>
            <person name="Daligault H."/>
            <person name="Chapman C."/>
            <person name="Bruce D."/>
            <person name="Karavis M."/>
            <person name="Krepps M."/>
            <person name="McGregor P.A."/>
            <person name="Hong C."/>
            <person name="Park K.H."/>
            <person name="Akmal A."/>
            <person name="Feldman A."/>
            <person name="Lin J.S."/>
            <person name="Chang W.E."/>
            <person name="Higgs B.W."/>
            <person name="Demirev P."/>
            <person name="Lindquist J."/>
            <person name="Liem A."/>
            <person name="Fochler E."/>
            <person name="Read T.D."/>
            <person name="Tapia R."/>
            <person name="Johnson S."/>
            <person name="Bishop-Lilly K.A."/>
            <person name="Detter C."/>
            <person name="Han C."/>
            <person name="Sozhamannan S."/>
            <person name="Rosenzweig C.N."/>
            <person name="Skowronski E.W."/>
        </authorList>
    </citation>
    <scope>NUCLEOTIDE SEQUENCE [LARGE SCALE GENOMIC DNA]</scope>
    <source>
        <strain evidence="11 12">CL-SP19</strain>
    </source>
</reference>
<organism evidence="11 12">
    <name type="scientific">Idiomarina seosinensis</name>
    <dbReference type="NCBI Taxonomy" id="281739"/>
    <lineage>
        <taxon>Bacteria</taxon>
        <taxon>Pseudomonadati</taxon>
        <taxon>Pseudomonadota</taxon>
        <taxon>Gammaproteobacteria</taxon>
        <taxon>Alteromonadales</taxon>
        <taxon>Idiomarinaceae</taxon>
        <taxon>Idiomarina</taxon>
    </lineage>
</organism>
<keyword evidence="12" id="KW-1185">Reference proteome</keyword>
<evidence type="ECO:0000256" key="4">
    <source>
        <dbReference type="ARBA" id="ARBA00022898"/>
    </source>
</evidence>
<dbReference type="GO" id="GO:0030170">
    <property type="term" value="F:pyridoxal phosphate binding"/>
    <property type="evidence" value="ECO:0007669"/>
    <property type="project" value="InterPro"/>
</dbReference>
<dbReference type="InterPro" id="IPR017824">
    <property type="entry name" value="Aminodeoxychorismate_lyase_IV"/>
</dbReference>
<evidence type="ECO:0000256" key="6">
    <source>
        <dbReference type="ARBA" id="ARBA00023239"/>
    </source>
</evidence>
<dbReference type="PANTHER" id="PTHR42743">
    <property type="entry name" value="AMINO-ACID AMINOTRANSFERASE"/>
    <property type="match status" value="1"/>
</dbReference>
<dbReference type="InterPro" id="IPR043131">
    <property type="entry name" value="BCAT-like_N"/>
</dbReference>
<name>A0A432ZHZ5_9GAMM</name>
<evidence type="ECO:0000256" key="10">
    <source>
        <dbReference type="NCBIfam" id="TIGR03461"/>
    </source>
</evidence>